<feature type="non-terminal residue" evidence="2">
    <location>
        <position position="164"/>
    </location>
</feature>
<dbReference type="EMBL" id="LJIJ01000164">
    <property type="protein sequence ID" value="ODN01263.1"/>
    <property type="molecule type" value="Genomic_DNA"/>
</dbReference>
<gene>
    <name evidence="2" type="ORF">Ocin01_05423</name>
</gene>
<sequence>YTLLQAVVVAEEGYQQIAREIHNQYRANHHVSALNSNDDLNNRAVQCAQYYALRGIIDHTCPYKNGAGENLWLQRGGNPTNDDTARSSSNSWYSEEPLHNYNGEFSAATGHFTQMVWKNSVDLGFGVGRRNGFMRFLPSVTVGCALYNPPGNVIGQFQDNVISP</sequence>
<name>A0A1D2N7K9_ORCCI</name>
<accession>A0A1D2N7K9</accession>
<dbReference type="OrthoDB" id="337038at2759"/>
<evidence type="ECO:0000259" key="1">
    <source>
        <dbReference type="SMART" id="SM00198"/>
    </source>
</evidence>
<proteinExistence type="predicted"/>
<dbReference type="InterPro" id="IPR035940">
    <property type="entry name" value="CAP_sf"/>
</dbReference>
<dbReference type="Proteomes" id="UP000094527">
    <property type="component" value="Unassembled WGS sequence"/>
</dbReference>
<dbReference type="SMART" id="SM00198">
    <property type="entry name" value="SCP"/>
    <property type="match status" value="1"/>
</dbReference>
<dbReference type="InterPro" id="IPR014044">
    <property type="entry name" value="CAP_dom"/>
</dbReference>
<dbReference type="GO" id="GO:0005576">
    <property type="term" value="C:extracellular region"/>
    <property type="evidence" value="ECO:0007669"/>
    <property type="project" value="InterPro"/>
</dbReference>
<feature type="domain" description="SCP" evidence="1">
    <location>
        <begin position="12"/>
        <end position="155"/>
    </location>
</feature>
<dbReference type="PROSITE" id="PS01009">
    <property type="entry name" value="CRISP_1"/>
    <property type="match status" value="1"/>
</dbReference>
<dbReference type="Pfam" id="PF00188">
    <property type="entry name" value="CAP"/>
    <property type="match status" value="1"/>
</dbReference>
<comment type="caution">
    <text evidence="2">The sequence shown here is derived from an EMBL/GenBank/DDBJ whole genome shotgun (WGS) entry which is preliminary data.</text>
</comment>
<evidence type="ECO:0000313" key="2">
    <source>
        <dbReference type="EMBL" id="ODN01263.1"/>
    </source>
</evidence>
<dbReference type="STRING" id="48709.A0A1D2N7K9"/>
<organism evidence="2 3">
    <name type="scientific">Orchesella cincta</name>
    <name type="common">Springtail</name>
    <name type="synonym">Podura cincta</name>
    <dbReference type="NCBI Taxonomy" id="48709"/>
    <lineage>
        <taxon>Eukaryota</taxon>
        <taxon>Metazoa</taxon>
        <taxon>Ecdysozoa</taxon>
        <taxon>Arthropoda</taxon>
        <taxon>Hexapoda</taxon>
        <taxon>Collembola</taxon>
        <taxon>Entomobryomorpha</taxon>
        <taxon>Entomobryoidea</taxon>
        <taxon>Orchesellidae</taxon>
        <taxon>Orchesellinae</taxon>
        <taxon>Orchesella</taxon>
    </lineage>
</organism>
<keyword evidence="3" id="KW-1185">Reference proteome</keyword>
<dbReference type="AlphaFoldDB" id="A0A1D2N7K9"/>
<dbReference type="InterPro" id="IPR018244">
    <property type="entry name" value="Allrgn_V5/Tpx1_CS"/>
</dbReference>
<dbReference type="SUPFAM" id="SSF55797">
    <property type="entry name" value="PR-1-like"/>
    <property type="match status" value="1"/>
</dbReference>
<dbReference type="PANTHER" id="PTHR10334">
    <property type="entry name" value="CYSTEINE-RICH SECRETORY PROTEIN-RELATED"/>
    <property type="match status" value="1"/>
</dbReference>
<evidence type="ECO:0000313" key="3">
    <source>
        <dbReference type="Proteomes" id="UP000094527"/>
    </source>
</evidence>
<reference evidence="2 3" key="1">
    <citation type="journal article" date="2016" name="Genome Biol. Evol.">
        <title>Gene Family Evolution Reflects Adaptation to Soil Environmental Stressors in the Genome of the Collembolan Orchesella cincta.</title>
        <authorList>
            <person name="Faddeeva-Vakhrusheva A."/>
            <person name="Derks M.F."/>
            <person name="Anvar S.Y."/>
            <person name="Agamennone V."/>
            <person name="Suring W."/>
            <person name="Smit S."/>
            <person name="van Straalen N.M."/>
            <person name="Roelofs D."/>
        </authorList>
    </citation>
    <scope>NUCLEOTIDE SEQUENCE [LARGE SCALE GENOMIC DNA]</scope>
    <source>
        <tissue evidence="2">Mixed pool</tissue>
    </source>
</reference>
<feature type="non-terminal residue" evidence="2">
    <location>
        <position position="1"/>
    </location>
</feature>
<dbReference type="InterPro" id="IPR001283">
    <property type="entry name" value="CRISP-related"/>
</dbReference>
<dbReference type="Gene3D" id="3.40.33.10">
    <property type="entry name" value="CAP"/>
    <property type="match status" value="1"/>
</dbReference>
<protein>
    <submittedName>
        <fullName evidence="2">Golgi-associated plant pathogenesis-related protein 1</fullName>
    </submittedName>
</protein>